<dbReference type="RefSeq" id="XP_001357232.2">
    <property type="nucleotide sequence ID" value="XM_001357196.4"/>
</dbReference>
<dbReference type="CDD" id="cd20071">
    <property type="entry name" value="SET_SMYD"/>
    <property type="match status" value="1"/>
</dbReference>
<dbReference type="PANTHER" id="PTHR46455">
    <property type="entry name" value="SET AND MYND DOMAIN CONTAINING, ARTHROPOD-SPECIFIC, MEMBER 4, ISOFORM A"/>
    <property type="match status" value="1"/>
</dbReference>
<dbReference type="Gene3D" id="1.10.220.160">
    <property type="match status" value="1"/>
</dbReference>
<evidence type="ECO:0000313" key="2">
    <source>
        <dbReference type="RefSeq" id="XP_001357232.2"/>
    </source>
</evidence>
<dbReference type="Proteomes" id="UP000001819">
    <property type="component" value="Chromosome 4"/>
</dbReference>
<accession>A0A6I8UL37</accession>
<dbReference type="ExpressionAtlas" id="A0A6I8UL37">
    <property type="expression patterns" value="baseline"/>
</dbReference>
<evidence type="ECO:0000313" key="1">
    <source>
        <dbReference type="Proteomes" id="UP000001819"/>
    </source>
</evidence>
<dbReference type="Gene3D" id="6.10.140.2220">
    <property type="match status" value="1"/>
</dbReference>
<dbReference type="Gene3D" id="2.170.270.10">
    <property type="entry name" value="SET domain"/>
    <property type="match status" value="1"/>
</dbReference>
<name>A0A6I8UL37_DROPS</name>
<reference evidence="2" key="1">
    <citation type="submission" date="2025-08" db="UniProtKB">
        <authorList>
            <consortium name="RefSeq"/>
        </authorList>
    </citation>
    <scope>IDENTIFICATION</scope>
    <source>
        <strain evidence="2">MV-25-SWS-2005</strain>
        <tissue evidence="2">Whole body</tissue>
    </source>
</reference>
<dbReference type="AlphaFoldDB" id="A0A6I8UL37"/>
<dbReference type="SUPFAM" id="SSF82199">
    <property type="entry name" value="SET domain"/>
    <property type="match status" value="1"/>
</dbReference>
<protein>
    <submittedName>
        <fullName evidence="2">SET domain-containing protein SmydA-8 isoform X1</fullName>
    </submittedName>
</protein>
<proteinExistence type="predicted"/>
<gene>
    <name evidence="2" type="primary">SmydA-3</name>
</gene>
<dbReference type="InterPro" id="IPR046341">
    <property type="entry name" value="SET_dom_sf"/>
</dbReference>
<keyword evidence="1" id="KW-1185">Reference proteome</keyword>
<dbReference type="PANTHER" id="PTHR46455:SF7">
    <property type="entry name" value="RE12806P"/>
    <property type="match status" value="1"/>
</dbReference>
<sequence length="508" mass="56964">MTSPTSRPVNRTSVQWSAVCGRYLVAQESTPARSLLIEELPFAIGPKCNGPVVCLGCCRPAPATDVEELCVLCGWPLCEECSENEDSPHLQLECREFQISGARFYRLPSGSSYCPQLDCILPLRVLLAKEANPKRWEVEVAPMEHHESERRLNEDVWHADLVNIAQYLRGPCKLASRFSEELIMQVVGVLEVNAFEARTARGYPLRCLYPYTGILAHSCVPNTARSIYPSEGFKIRLRAMVDLDDGQPLHHSYTYTLDGTAQRQTHLREGKFFTCNCERCLDPTELQTHFSSLKCGQCAEGFLAPKQPTEVDTSWNCCSCGASSSNVDVETTIKSIQSEVSGVQALEMGPHRLEEAERLLRKYKSLLHPLHFIATGLRQLLIEMYGRVQRYEMVQLSDDLLERKAELCRQVLSVLNKFEPGLSRSRAMNLYELHVPLVLLAKSGFIASKLNGGELRARLVDAIDLLKECVEILHYEDKCSQEGVLCEVAKQALRQLTLSVEGLGSELD</sequence>
<dbReference type="KEGG" id="dpo:4818112"/>
<organism evidence="1 2">
    <name type="scientific">Drosophila pseudoobscura pseudoobscura</name>
    <name type="common">Fruit fly</name>
    <dbReference type="NCBI Taxonomy" id="46245"/>
    <lineage>
        <taxon>Eukaryota</taxon>
        <taxon>Metazoa</taxon>
        <taxon>Ecdysozoa</taxon>
        <taxon>Arthropoda</taxon>
        <taxon>Hexapoda</taxon>
        <taxon>Insecta</taxon>
        <taxon>Pterygota</taxon>
        <taxon>Neoptera</taxon>
        <taxon>Endopterygota</taxon>
        <taxon>Diptera</taxon>
        <taxon>Brachycera</taxon>
        <taxon>Muscomorpha</taxon>
        <taxon>Ephydroidea</taxon>
        <taxon>Drosophilidae</taxon>
        <taxon>Drosophila</taxon>
        <taxon>Sophophora</taxon>
    </lineage>
</organism>
<dbReference type="InterPro" id="IPR053010">
    <property type="entry name" value="SET_SmydA-8"/>
</dbReference>
<dbReference type="InParanoid" id="A0A6I8UL37"/>